<accession>A0A6J5W444</accession>
<evidence type="ECO:0000313" key="1">
    <source>
        <dbReference type="EMBL" id="CAB4294444.1"/>
    </source>
</evidence>
<reference evidence="2" key="1">
    <citation type="journal article" date="2020" name="Genome Biol.">
        <title>Gamete binning: chromosome-level and haplotype-resolved genome assembly enabled by high-throughput single-cell sequencing of gamete genomes.</title>
        <authorList>
            <person name="Campoy J.A."/>
            <person name="Sun H."/>
            <person name="Goel M."/>
            <person name="Jiao W.-B."/>
            <person name="Folz-Donahue K."/>
            <person name="Wang N."/>
            <person name="Rubio M."/>
            <person name="Liu C."/>
            <person name="Kukat C."/>
            <person name="Ruiz D."/>
            <person name="Huettel B."/>
            <person name="Schneeberger K."/>
        </authorList>
    </citation>
    <scope>NUCLEOTIDE SEQUENCE [LARGE SCALE GENOMIC DNA]</scope>
    <source>
        <strain evidence="2">cv. Rojo Pasion</strain>
    </source>
</reference>
<dbReference type="EMBL" id="CAEKKB010000001">
    <property type="protein sequence ID" value="CAB4294444.1"/>
    <property type="molecule type" value="Genomic_DNA"/>
</dbReference>
<dbReference type="AlphaFoldDB" id="A0A6J5W444"/>
<name>A0A6J5W444_PRUAR</name>
<dbReference type="Proteomes" id="UP000507245">
    <property type="component" value="Unassembled WGS sequence"/>
</dbReference>
<gene>
    <name evidence="1" type="ORF">ORAREDHAP_LOCUS5195</name>
</gene>
<keyword evidence="2" id="KW-1185">Reference proteome</keyword>
<protein>
    <submittedName>
        <fullName evidence="1">Uncharacterized protein</fullName>
    </submittedName>
</protein>
<sequence>MEDGNPFGGIKMVATRKVDGECDELGPLNSTTEMAISSNSMSMEMEIWASSVDNEREMCFIDVRERVLSERGFSEMVRARELKMNFCLASPKNTTVLIRYRRNFKNKPNTLVY</sequence>
<evidence type="ECO:0000313" key="2">
    <source>
        <dbReference type="Proteomes" id="UP000507245"/>
    </source>
</evidence>
<organism evidence="1 2">
    <name type="scientific">Prunus armeniaca</name>
    <name type="common">Apricot</name>
    <name type="synonym">Armeniaca vulgaris</name>
    <dbReference type="NCBI Taxonomy" id="36596"/>
    <lineage>
        <taxon>Eukaryota</taxon>
        <taxon>Viridiplantae</taxon>
        <taxon>Streptophyta</taxon>
        <taxon>Embryophyta</taxon>
        <taxon>Tracheophyta</taxon>
        <taxon>Spermatophyta</taxon>
        <taxon>Magnoliopsida</taxon>
        <taxon>eudicotyledons</taxon>
        <taxon>Gunneridae</taxon>
        <taxon>Pentapetalae</taxon>
        <taxon>rosids</taxon>
        <taxon>fabids</taxon>
        <taxon>Rosales</taxon>
        <taxon>Rosaceae</taxon>
        <taxon>Amygdaloideae</taxon>
        <taxon>Amygdaleae</taxon>
        <taxon>Prunus</taxon>
    </lineage>
</organism>
<proteinExistence type="predicted"/>